<keyword evidence="6 9" id="KW-0663">Pyridoxal phosphate</keyword>
<feature type="binding site" evidence="9">
    <location>
        <position position="268"/>
    </location>
    <ligand>
        <name>pyridoxal 5'-phosphate</name>
        <dbReference type="ChEBI" id="CHEBI:597326"/>
    </ligand>
</feature>
<gene>
    <name evidence="12" type="primary">cysK</name>
    <name evidence="12" type="ORF">BN85312400</name>
</gene>
<evidence type="ECO:0000256" key="8">
    <source>
        <dbReference type="ARBA" id="ARBA00047931"/>
    </source>
</evidence>
<dbReference type="Proteomes" id="UP000032737">
    <property type="component" value="Chromosome"/>
</dbReference>
<evidence type="ECO:0000256" key="7">
    <source>
        <dbReference type="ARBA" id="ARBA00023192"/>
    </source>
</evidence>
<dbReference type="NCBIfam" id="TIGR01136">
    <property type="entry name" value="cysKM"/>
    <property type="match status" value="1"/>
</dbReference>
<keyword evidence="5 12" id="KW-0808">Transferase</keyword>
<evidence type="ECO:0000313" key="13">
    <source>
        <dbReference type="Proteomes" id="UP000032737"/>
    </source>
</evidence>
<dbReference type="EMBL" id="FO681348">
    <property type="protein sequence ID" value="CCV66261.1"/>
    <property type="molecule type" value="Genomic_DNA"/>
</dbReference>
<dbReference type="AlphaFoldDB" id="U4KPI8"/>
<dbReference type="STRING" id="61635.BN85312400"/>
<keyword evidence="13" id="KW-1185">Reference proteome</keyword>
<reference evidence="12 13" key="1">
    <citation type="journal article" date="2013" name="J. Mol. Microbiol. Biotechnol.">
        <title>Analysis of the Complete Genomes of Acholeplasma brassicae , A. palmae and A. laidlawii and Their Comparison to the Obligate Parasites from ' Candidatus Phytoplasma'.</title>
        <authorList>
            <person name="Kube M."/>
            <person name="Siewert C."/>
            <person name="Migdoll A.M."/>
            <person name="Duduk B."/>
            <person name="Holz S."/>
            <person name="Rabus R."/>
            <person name="Seemuller E."/>
            <person name="Mitrovic J."/>
            <person name="Muller I."/>
            <person name="Buttner C."/>
            <person name="Reinhardt R."/>
        </authorList>
    </citation>
    <scope>NUCLEOTIDE SEQUENCE [LARGE SCALE GENOMIC DNA]</scope>
    <source>
        <strain evidence="13">0502</strain>
    </source>
</reference>
<dbReference type="GO" id="GO:0004124">
    <property type="term" value="F:cysteine synthase activity"/>
    <property type="evidence" value="ECO:0007669"/>
    <property type="project" value="UniProtKB-EC"/>
</dbReference>
<dbReference type="PANTHER" id="PTHR10314">
    <property type="entry name" value="CYSTATHIONINE BETA-SYNTHASE"/>
    <property type="match status" value="1"/>
</dbReference>
<comment type="cofactor">
    <cofactor evidence="1 9">
        <name>pyridoxal 5'-phosphate</name>
        <dbReference type="ChEBI" id="CHEBI:597326"/>
    </cofactor>
</comment>
<accession>U4KPI8</accession>
<evidence type="ECO:0000256" key="5">
    <source>
        <dbReference type="ARBA" id="ARBA00022679"/>
    </source>
</evidence>
<dbReference type="HOGENOM" id="CLU_021018_1_0_14"/>
<dbReference type="InterPro" id="IPR001926">
    <property type="entry name" value="TrpB-like_PALP"/>
</dbReference>
<proteinExistence type="inferred from homology"/>
<evidence type="ECO:0000313" key="12">
    <source>
        <dbReference type="EMBL" id="CCV66261.1"/>
    </source>
</evidence>
<dbReference type="GO" id="GO:0006535">
    <property type="term" value="P:cysteine biosynthetic process from serine"/>
    <property type="evidence" value="ECO:0007669"/>
    <property type="project" value="InterPro"/>
</dbReference>
<dbReference type="Pfam" id="PF00291">
    <property type="entry name" value="PALP"/>
    <property type="match status" value="1"/>
</dbReference>
<evidence type="ECO:0000256" key="2">
    <source>
        <dbReference type="ARBA" id="ARBA00007103"/>
    </source>
</evidence>
<feature type="modified residue" description="N6-(pyridoxal phosphate)lysine" evidence="10">
    <location>
        <position position="46"/>
    </location>
</feature>
<feature type="binding site" evidence="9">
    <location>
        <begin position="180"/>
        <end position="184"/>
    </location>
    <ligand>
        <name>pyridoxal 5'-phosphate</name>
        <dbReference type="ChEBI" id="CHEBI:597326"/>
    </ligand>
</feature>
<dbReference type="Gene3D" id="3.40.50.1100">
    <property type="match status" value="2"/>
</dbReference>
<keyword evidence="7" id="KW-0198">Cysteine biosynthesis</keyword>
<feature type="binding site" evidence="9">
    <location>
        <position position="76"/>
    </location>
    <ligand>
        <name>pyridoxal 5'-phosphate</name>
        <dbReference type="ChEBI" id="CHEBI:597326"/>
    </ligand>
</feature>
<dbReference type="CDD" id="cd01561">
    <property type="entry name" value="CBS_like"/>
    <property type="match status" value="1"/>
</dbReference>
<dbReference type="InterPro" id="IPR005856">
    <property type="entry name" value="Cys_synth"/>
</dbReference>
<evidence type="ECO:0000256" key="3">
    <source>
        <dbReference type="ARBA" id="ARBA00012681"/>
    </source>
</evidence>
<dbReference type="EC" id="2.5.1.47" evidence="3"/>
<dbReference type="InterPro" id="IPR005859">
    <property type="entry name" value="CysK"/>
</dbReference>
<name>U4KPI8_9MOLU</name>
<evidence type="ECO:0000256" key="1">
    <source>
        <dbReference type="ARBA" id="ARBA00001933"/>
    </source>
</evidence>
<evidence type="ECO:0000256" key="9">
    <source>
        <dbReference type="PIRSR" id="PIRSR605856-50"/>
    </source>
</evidence>
<organism evidence="12 13">
    <name type="scientific">Acholeplasma brassicae</name>
    <dbReference type="NCBI Taxonomy" id="61635"/>
    <lineage>
        <taxon>Bacteria</taxon>
        <taxon>Bacillati</taxon>
        <taxon>Mycoplasmatota</taxon>
        <taxon>Mollicutes</taxon>
        <taxon>Acholeplasmatales</taxon>
        <taxon>Acholeplasmataceae</taxon>
        <taxon>Acholeplasma</taxon>
    </lineage>
</organism>
<dbReference type="SUPFAM" id="SSF53686">
    <property type="entry name" value="Tryptophan synthase beta subunit-like PLP-dependent enzymes"/>
    <property type="match status" value="1"/>
</dbReference>
<comment type="catalytic activity">
    <reaction evidence="8">
        <text>O-acetyl-L-serine + hydrogen sulfide = L-cysteine + acetate</text>
        <dbReference type="Rhea" id="RHEA:14829"/>
        <dbReference type="ChEBI" id="CHEBI:29919"/>
        <dbReference type="ChEBI" id="CHEBI:30089"/>
        <dbReference type="ChEBI" id="CHEBI:35235"/>
        <dbReference type="ChEBI" id="CHEBI:58340"/>
        <dbReference type="EC" id="2.5.1.47"/>
    </reaction>
</comment>
<dbReference type="InterPro" id="IPR036052">
    <property type="entry name" value="TrpB-like_PALP_sf"/>
</dbReference>
<dbReference type="NCBIfam" id="TIGR01139">
    <property type="entry name" value="cysK"/>
    <property type="match status" value="1"/>
</dbReference>
<sequence length="311" mass="33891">MKIHEDYTKLIGNTPLVRLCKLANYFNIEGEIIAKVERFNPLSSVKDRLGLALIENLEEKDLIKEDTIIIEPTSGNTGVGLAFVCAQRGYRLTIVMPSSVTKERIQIIEAFGATVVLTDMKDGMKGAIAYCNNQLEQDKRYVMAQQFDNEANVRMHEKTTALEVIRDTDGQFDLFLAGVGTGGTISGVGTVLKEQLPNVKVIAVEPSNSAVLSGNQSGSHKIQGIGAGFVPPIFRRDVIDEIMTVSDEDAMIMTRLVAKLEGVFVGISSGAALHATVMALKKKENHGKRAIVILPDTGERYLSTGVFNHVV</sequence>
<keyword evidence="4" id="KW-0028">Amino-acid biosynthesis</keyword>
<dbReference type="KEGG" id="abra:BN85312400"/>
<dbReference type="InterPro" id="IPR050214">
    <property type="entry name" value="Cys_Synth/Cystath_Beta-Synth"/>
</dbReference>
<evidence type="ECO:0000256" key="10">
    <source>
        <dbReference type="PIRSR" id="PIRSR605856-51"/>
    </source>
</evidence>
<feature type="domain" description="Tryptophan synthase beta chain-like PALP" evidence="11">
    <location>
        <begin position="8"/>
        <end position="296"/>
    </location>
</feature>
<evidence type="ECO:0000256" key="6">
    <source>
        <dbReference type="ARBA" id="ARBA00022898"/>
    </source>
</evidence>
<evidence type="ECO:0000256" key="4">
    <source>
        <dbReference type="ARBA" id="ARBA00022605"/>
    </source>
</evidence>
<evidence type="ECO:0000259" key="11">
    <source>
        <dbReference type="Pfam" id="PF00291"/>
    </source>
</evidence>
<dbReference type="FunFam" id="3.40.50.1100:FF:000006">
    <property type="entry name" value="Cysteine synthase"/>
    <property type="match status" value="1"/>
</dbReference>
<comment type="similarity">
    <text evidence="2">Belongs to the cysteine synthase/cystathionine beta-synthase family.</text>
</comment>
<protein>
    <recommendedName>
        <fullName evidence="3">cysteine synthase</fullName>
        <ecNumber evidence="3">2.5.1.47</ecNumber>
    </recommendedName>
</protein>